<dbReference type="InterPro" id="IPR033369">
    <property type="entry name" value="C19orf12"/>
</dbReference>
<dbReference type="AlphaFoldDB" id="A0AA36F4A4"/>
<evidence type="ECO:0000256" key="1">
    <source>
        <dbReference type="SAM" id="Phobius"/>
    </source>
</evidence>
<organism evidence="2 3">
    <name type="scientific">Octopus vulgaris</name>
    <name type="common">Common octopus</name>
    <dbReference type="NCBI Taxonomy" id="6645"/>
    <lineage>
        <taxon>Eukaryota</taxon>
        <taxon>Metazoa</taxon>
        <taxon>Spiralia</taxon>
        <taxon>Lophotrochozoa</taxon>
        <taxon>Mollusca</taxon>
        <taxon>Cephalopoda</taxon>
        <taxon>Coleoidea</taxon>
        <taxon>Octopodiformes</taxon>
        <taxon>Octopoda</taxon>
        <taxon>Incirrata</taxon>
        <taxon>Octopodidae</taxon>
        <taxon>Octopus</taxon>
    </lineage>
</organism>
<feature type="transmembrane region" description="Helical" evidence="1">
    <location>
        <begin position="40"/>
        <end position="73"/>
    </location>
</feature>
<sequence length="145" mass="16386">MNSCKTSSETSLSNADIIDVLRTISKDNDLYLKPKNSINISMLCGMITVILGALLGIPGLLIGIIVHLIGAYYERNNYKPLSEILYRFSDEKKKLLCDQIKEVLKCETFLDISQCTKCYNDIRDKMIAFLALEYNLISKAKPKNN</sequence>
<dbReference type="Pfam" id="PF20721">
    <property type="entry name" value="C19orf12"/>
    <property type="match status" value="1"/>
</dbReference>
<reference evidence="2" key="1">
    <citation type="submission" date="2023-08" db="EMBL/GenBank/DDBJ databases">
        <authorList>
            <person name="Alioto T."/>
            <person name="Alioto T."/>
            <person name="Gomez Garrido J."/>
        </authorList>
    </citation>
    <scope>NUCLEOTIDE SEQUENCE</scope>
</reference>
<keyword evidence="1" id="KW-1133">Transmembrane helix</keyword>
<accession>A0AA36F4A4</accession>
<dbReference type="EMBL" id="OX597819">
    <property type="protein sequence ID" value="CAI9723859.1"/>
    <property type="molecule type" value="Genomic_DNA"/>
</dbReference>
<keyword evidence="1" id="KW-0472">Membrane</keyword>
<protein>
    <submittedName>
        <fullName evidence="2">Uncharacterized protein</fullName>
    </submittedName>
</protein>
<evidence type="ECO:0000313" key="2">
    <source>
        <dbReference type="EMBL" id="CAI9723859.1"/>
    </source>
</evidence>
<dbReference type="Proteomes" id="UP001162480">
    <property type="component" value="Chromosome 6"/>
</dbReference>
<gene>
    <name evidence="2" type="ORF">OCTVUL_1B010556</name>
</gene>
<keyword evidence="3" id="KW-1185">Reference proteome</keyword>
<keyword evidence="1" id="KW-0812">Transmembrane</keyword>
<name>A0AA36F4A4_OCTVU</name>
<evidence type="ECO:0000313" key="3">
    <source>
        <dbReference type="Proteomes" id="UP001162480"/>
    </source>
</evidence>
<proteinExistence type="predicted"/>